<evidence type="ECO:0000313" key="2">
    <source>
        <dbReference type="Proteomes" id="UP000076408"/>
    </source>
</evidence>
<dbReference type="EnsemblMetazoa" id="ASTEI06617-RA">
    <property type="protein sequence ID" value="ASTEI06617-PA"/>
    <property type="gene ID" value="ASTEI06617"/>
</dbReference>
<reference evidence="2" key="1">
    <citation type="journal article" date="2014" name="Genome Biol.">
        <title>Genome analysis of a major urban malaria vector mosquito, Anopheles stephensi.</title>
        <authorList>
            <person name="Jiang X."/>
            <person name="Peery A."/>
            <person name="Hall A.B."/>
            <person name="Sharma A."/>
            <person name="Chen X.G."/>
            <person name="Waterhouse R.M."/>
            <person name="Komissarov A."/>
            <person name="Riehle M.M."/>
            <person name="Shouche Y."/>
            <person name="Sharakhova M.V."/>
            <person name="Lawson D."/>
            <person name="Pakpour N."/>
            <person name="Arensburger P."/>
            <person name="Davidson V.L."/>
            <person name="Eiglmeier K."/>
            <person name="Emrich S."/>
            <person name="George P."/>
            <person name="Kennedy R.C."/>
            <person name="Mane S.P."/>
            <person name="Maslen G."/>
            <person name="Oringanje C."/>
            <person name="Qi Y."/>
            <person name="Settlage R."/>
            <person name="Tojo M."/>
            <person name="Tubio J.M."/>
            <person name="Unger M.F."/>
            <person name="Wang B."/>
            <person name="Vernick K.D."/>
            <person name="Ribeiro J.M."/>
            <person name="James A.A."/>
            <person name="Michel K."/>
            <person name="Riehle M.A."/>
            <person name="Luckhart S."/>
            <person name="Sharakhov I.V."/>
            <person name="Tu Z."/>
        </authorList>
    </citation>
    <scope>NUCLEOTIDE SEQUENCE [LARGE SCALE GENOMIC DNA]</scope>
    <source>
        <strain evidence="2">Indian</strain>
    </source>
</reference>
<name>A0A182YDT1_ANOST</name>
<dbReference type="AlphaFoldDB" id="A0A182YDT1"/>
<dbReference type="VEuPathDB" id="VectorBase:ASTEI06617"/>
<organism evidence="1 2">
    <name type="scientific">Anopheles stephensi</name>
    <name type="common">Indo-Pakistan malaria mosquito</name>
    <dbReference type="NCBI Taxonomy" id="30069"/>
    <lineage>
        <taxon>Eukaryota</taxon>
        <taxon>Metazoa</taxon>
        <taxon>Ecdysozoa</taxon>
        <taxon>Arthropoda</taxon>
        <taxon>Hexapoda</taxon>
        <taxon>Insecta</taxon>
        <taxon>Pterygota</taxon>
        <taxon>Neoptera</taxon>
        <taxon>Endopterygota</taxon>
        <taxon>Diptera</taxon>
        <taxon>Nematocera</taxon>
        <taxon>Culicoidea</taxon>
        <taxon>Culicidae</taxon>
        <taxon>Anophelinae</taxon>
        <taxon>Anopheles</taxon>
    </lineage>
</organism>
<keyword evidence="2" id="KW-1185">Reference proteome</keyword>
<proteinExistence type="predicted"/>
<sequence length="87" mass="9756">MPDLKVTDTFPKSGRVTEALVQAERLITLAFALVLFAHIGKHFRLLGGVALGQFGDQHCPVRHAILIREAYLGEHTLDRALREEDKH</sequence>
<accession>A0A182YDT1</accession>
<dbReference type="Proteomes" id="UP000076408">
    <property type="component" value="Unassembled WGS sequence"/>
</dbReference>
<evidence type="ECO:0000313" key="1">
    <source>
        <dbReference type="EnsemblMetazoa" id="ASTEI06617-PA"/>
    </source>
</evidence>
<protein>
    <submittedName>
        <fullName evidence="1">Uncharacterized protein</fullName>
    </submittedName>
</protein>
<reference evidence="1" key="2">
    <citation type="submission" date="2020-05" db="UniProtKB">
        <authorList>
            <consortium name="EnsemblMetazoa"/>
        </authorList>
    </citation>
    <scope>IDENTIFICATION</scope>
    <source>
        <strain evidence="1">Indian</strain>
    </source>
</reference>